<accession>A0A327ZGB4</accession>
<evidence type="ECO:0000313" key="1">
    <source>
        <dbReference type="EMBL" id="RAK39863.1"/>
    </source>
</evidence>
<gene>
    <name evidence="1" type="ORF">B0I29_104402</name>
</gene>
<dbReference type="InterPro" id="IPR009319">
    <property type="entry name" value="Phage_A118_VSP1"/>
</dbReference>
<keyword evidence="2" id="KW-1185">Reference proteome</keyword>
<reference evidence="1 2" key="1">
    <citation type="submission" date="2018-06" db="EMBL/GenBank/DDBJ databases">
        <title>Genomic Encyclopedia of Type Strains, Phase III (KMG-III): the genomes of soil and plant-associated and newly described type strains.</title>
        <authorList>
            <person name="Whitman W."/>
        </authorList>
    </citation>
    <scope>NUCLEOTIDE SEQUENCE [LARGE SCALE GENOMIC DNA]</scope>
    <source>
        <strain evidence="1 2">CGMCC 4.7090</strain>
    </source>
</reference>
<dbReference type="GO" id="GO:0005198">
    <property type="term" value="F:structural molecule activity"/>
    <property type="evidence" value="ECO:0007669"/>
    <property type="project" value="InterPro"/>
</dbReference>
<organism evidence="1 2">
    <name type="scientific">Actinoplanes lutulentus</name>
    <dbReference type="NCBI Taxonomy" id="1287878"/>
    <lineage>
        <taxon>Bacteria</taxon>
        <taxon>Bacillati</taxon>
        <taxon>Actinomycetota</taxon>
        <taxon>Actinomycetes</taxon>
        <taxon>Micromonosporales</taxon>
        <taxon>Micromonosporaceae</taxon>
        <taxon>Actinoplanes</taxon>
    </lineage>
</organism>
<dbReference type="AlphaFoldDB" id="A0A327ZGB4"/>
<comment type="caution">
    <text evidence="1">The sequence shown here is derived from an EMBL/GenBank/DDBJ whole genome shotgun (WGS) entry which is preliminary data.</text>
</comment>
<dbReference type="EMBL" id="QLMJ01000004">
    <property type="protein sequence ID" value="RAK39863.1"/>
    <property type="molecule type" value="Genomic_DNA"/>
</dbReference>
<protein>
    <submittedName>
        <fullName evidence="1">Minor capsid protein 2</fullName>
    </submittedName>
</protein>
<dbReference type="Proteomes" id="UP000249341">
    <property type="component" value="Unassembled WGS sequence"/>
</dbReference>
<evidence type="ECO:0000313" key="2">
    <source>
        <dbReference type="Proteomes" id="UP000249341"/>
    </source>
</evidence>
<sequence>MTPTASLNSSAPPPTCTALARRGLLRLVTRYLAAGIDTPNWAVERLVALAKLRGAAEGILSRISDELAASVLQAVADAYAAGDESVLGEIPRELSATAAAGAAATAVVPRSAAMEALAQALVEDIGSRHSNVLRNVLDVYRQVVTSATASSIASGLTRRQAAQLAYARLVEQGVTSFTDRRGRRWRMSSYVEMALRTVTQRAAVQG</sequence>
<name>A0A327ZGB4_9ACTN</name>
<proteinExistence type="predicted"/>
<dbReference type="Pfam" id="PF06152">
    <property type="entry name" value="Phage_min_cap2"/>
    <property type="match status" value="1"/>
</dbReference>